<keyword evidence="1" id="KW-0472">Membrane</keyword>
<sequence>MRNVRSDCGMVKISVARLPLQDPGGSALSAALGDTLHRETKERVAQDGVGFPDWAAAVRDGDQRLFMHFEQGFIENRRGDVIRPGNFFTVLVPRIVLYQGVVLLRWWWITSK</sequence>
<evidence type="ECO:0000256" key="1">
    <source>
        <dbReference type="SAM" id="Phobius"/>
    </source>
</evidence>
<proteinExistence type="predicted"/>
<name>A0AAD5RV71_9PEZI</name>
<evidence type="ECO:0000313" key="2">
    <source>
        <dbReference type="EMBL" id="KAJ2904836.1"/>
    </source>
</evidence>
<protein>
    <submittedName>
        <fullName evidence="2">Uncharacterized protein</fullName>
    </submittedName>
</protein>
<dbReference type="Proteomes" id="UP001201980">
    <property type="component" value="Unassembled WGS sequence"/>
</dbReference>
<comment type="caution">
    <text evidence="2">The sequence shown here is derived from an EMBL/GenBank/DDBJ whole genome shotgun (WGS) entry which is preliminary data.</text>
</comment>
<evidence type="ECO:0000313" key="3">
    <source>
        <dbReference type="Proteomes" id="UP001201980"/>
    </source>
</evidence>
<keyword evidence="1" id="KW-0812">Transmembrane</keyword>
<keyword evidence="1" id="KW-1133">Transmembrane helix</keyword>
<reference evidence="2" key="1">
    <citation type="submission" date="2022-07" db="EMBL/GenBank/DDBJ databases">
        <title>Draft genome sequence of Zalerion maritima ATCC 34329, a (micro)plastics degrading marine fungus.</title>
        <authorList>
            <person name="Paco A."/>
            <person name="Goncalves M.F.M."/>
            <person name="Rocha-Santos T.A.P."/>
            <person name="Alves A."/>
        </authorList>
    </citation>
    <scope>NUCLEOTIDE SEQUENCE</scope>
    <source>
        <strain evidence="2">ATCC 34329</strain>
    </source>
</reference>
<accession>A0AAD5RV71</accession>
<dbReference type="AlphaFoldDB" id="A0AAD5RV71"/>
<organism evidence="2 3">
    <name type="scientific">Zalerion maritima</name>
    <dbReference type="NCBI Taxonomy" id="339359"/>
    <lineage>
        <taxon>Eukaryota</taxon>
        <taxon>Fungi</taxon>
        <taxon>Dikarya</taxon>
        <taxon>Ascomycota</taxon>
        <taxon>Pezizomycotina</taxon>
        <taxon>Sordariomycetes</taxon>
        <taxon>Lulworthiomycetidae</taxon>
        <taxon>Lulworthiales</taxon>
        <taxon>Lulworthiaceae</taxon>
        <taxon>Zalerion</taxon>
    </lineage>
</organism>
<gene>
    <name evidence="2" type="ORF">MKZ38_007028</name>
</gene>
<feature type="transmembrane region" description="Helical" evidence="1">
    <location>
        <begin position="87"/>
        <end position="108"/>
    </location>
</feature>
<dbReference type="EMBL" id="JAKWBI020000043">
    <property type="protein sequence ID" value="KAJ2904836.1"/>
    <property type="molecule type" value="Genomic_DNA"/>
</dbReference>
<keyword evidence="3" id="KW-1185">Reference proteome</keyword>